<gene>
    <name evidence="1" type="ORF">METZ01_LOCUS351719</name>
</gene>
<dbReference type="AlphaFoldDB" id="A0A382RNX9"/>
<proteinExistence type="predicted"/>
<feature type="non-terminal residue" evidence="1">
    <location>
        <position position="1"/>
    </location>
</feature>
<evidence type="ECO:0000313" key="1">
    <source>
        <dbReference type="EMBL" id="SVC98865.1"/>
    </source>
</evidence>
<protein>
    <submittedName>
        <fullName evidence="1">Uncharacterized protein</fullName>
    </submittedName>
</protein>
<organism evidence="1">
    <name type="scientific">marine metagenome</name>
    <dbReference type="NCBI Taxonomy" id="408172"/>
    <lineage>
        <taxon>unclassified sequences</taxon>
        <taxon>metagenomes</taxon>
        <taxon>ecological metagenomes</taxon>
    </lineage>
</organism>
<reference evidence="1" key="1">
    <citation type="submission" date="2018-05" db="EMBL/GenBank/DDBJ databases">
        <authorList>
            <person name="Lanie J.A."/>
            <person name="Ng W.-L."/>
            <person name="Kazmierczak K.M."/>
            <person name="Andrzejewski T.M."/>
            <person name="Davidsen T.M."/>
            <person name="Wayne K.J."/>
            <person name="Tettelin H."/>
            <person name="Glass J.I."/>
            <person name="Rusch D."/>
            <person name="Podicherti R."/>
            <person name="Tsui H.-C.T."/>
            <person name="Winkler M.E."/>
        </authorList>
    </citation>
    <scope>NUCLEOTIDE SEQUENCE</scope>
</reference>
<dbReference type="EMBL" id="UINC01122819">
    <property type="protein sequence ID" value="SVC98865.1"/>
    <property type="molecule type" value="Genomic_DNA"/>
</dbReference>
<accession>A0A382RNX9</accession>
<sequence>HRWNGVPVDTGRSCCYKASSAANYRFFSRIGALNCPTCHLAAEYAGLWTSIQSSCS</sequence>
<name>A0A382RNX9_9ZZZZ</name>
<feature type="non-terminal residue" evidence="1">
    <location>
        <position position="56"/>
    </location>
</feature>